<keyword evidence="3" id="KW-1185">Reference proteome</keyword>
<proteinExistence type="predicted"/>
<protein>
    <recommendedName>
        <fullName evidence="4">ECF transporter S component</fullName>
    </recommendedName>
</protein>
<feature type="transmembrane region" description="Helical" evidence="1">
    <location>
        <begin position="115"/>
        <end position="133"/>
    </location>
</feature>
<sequence length="293" mass="32008">MRKSSLHLRRITVSAIFLSLSLIIKSSFTFYVPMFGQNGMSIGVSGIFSMMPGILFGPIFGAAVSGLQDILGFILKPAGSFLPFMTLIVALGGFIRGAIWMLLRNKSSMKMRIAVAAISVAMLVSGVLNYIYLSADGVNASFYDNVKIEDVNIEGMHAISKLLIQRTINTSNPGKNLETYIFPVTAGLVGSALFGLILLAADLIISRLFLKDAQKGQTMQMLIALLVSGLIVTTLNTILLRETIYTSWKALPFAAVWIPRAIEEILGNTLKAYFMAVLLGIFNEQRNLKELMI</sequence>
<evidence type="ECO:0000313" key="2">
    <source>
        <dbReference type="EMBL" id="KPU44643.1"/>
    </source>
</evidence>
<feature type="transmembrane region" description="Helical" evidence="1">
    <location>
        <begin position="265"/>
        <end position="282"/>
    </location>
</feature>
<comment type="caution">
    <text evidence="2">The sequence shown here is derived from an EMBL/GenBank/DDBJ whole genome shotgun (WGS) entry which is preliminary data.</text>
</comment>
<name>A0A0P8WQ01_9CLOT</name>
<dbReference type="InterPro" id="IPR024529">
    <property type="entry name" value="ECF_trnsprt_substrate-spec"/>
</dbReference>
<keyword evidence="1" id="KW-1133">Transmembrane helix</keyword>
<gene>
    <name evidence="2" type="ORF">OXPF_17290</name>
</gene>
<dbReference type="OrthoDB" id="4624at2"/>
<feature type="transmembrane region" description="Helical" evidence="1">
    <location>
        <begin position="222"/>
        <end position="245"/>
    </location>
</feature>
<dbReference type="AlphaFoldDB" id="A0A0P8WQ01"/>
<dbReference type="GO" id="GO:0022857">
    <property type="term" value="F:transmembrane transporter activity"/>
    <property type="evidence" value="ECO:0007669"/>
    <property type="project" value="InterPro"/>
</dbReference>
<feature type="transmembrane region" description="Helical" evidence="1">
    <location>
        <begin position="180"/>
        <end position="210"/>
    </location>
</feature>
<evidence type="ECO:0008006" key="4">
    <source>
        <dbReference type="Google" id="ProtNLM"/>
    </source>
</evidence>
<feature type="transmembrane region" description="Helical" evidence="1">
    <location>
        <begin position="12"/>
        <end position="32"/>
    </location>
</feature>
<dbReference type="Proteomes" id="UP000050326">
    <property type="component" value="Unassembled WGS sequence"/>
</dbReference>
<evidence type="ECO:0000313" key="3">
    <source>
        <dbReference type="Proteomes" id="UP000050326"/>
    </source>
</evidence>
<feature type="transmembrane region" description="Helical" evidence="1">
    <location>
        <begin position="81"/>
        <end position="103"/>
    </location>
</feature>
<evidence type="ECO:0000256" key="1">
    <source>
        <dbReference type="SAM" id="Phobius"/>
    </source>
</evidence>
<dbReference type="Pfam" id="PF12822">
    <property type="entry name" value="ECF_trnsprt"/>
    <property type="match status" value="1"/>
</dbReference>
<organism evidence="2 3">
    <name type="scientific">Oxobacter pfennigii</name>
    <dbReference type="NCBI Taxonomy" id="36849"/>
    <lineage>
        <taxon>Bacteria</taxon>
        <taxon>Bacillati</taxon>
        <taxon>Bacillota</taxon>
        <taxon>Clostridia</taxon>
        <taxon>Eubacteriales</taxon>
        <taxon>Clostridiaceae</taxon>
        <taxon>Oxobacter</taxon>
    </lineage>
</organism>
<keyword evidence="1" id="KW-0812">Transmembrane</keyword>
<reference evidence="2 3" key="1">
    <citation type="submission" date="2015-09" db="EMBL/GenBank/DDBJ databases">
        <title>Genome sequence of Oxobacter pfennigii DSM 3222.</title>
        <authorList>
            <person name="Poehlein A."/>
            <person name="Bengelsdorf F.R."/>
            <person name="Schiel-Bengelsdorf B."/>
            <person name="Duerre P."/>
            <person name="Daniel R."/>
        </authorList>
    </citation>
    <scope>NUCLEOTIDE SEQUENCE [LARGE SCALE GENOMIC DNA]</scope>
    <source>
        <strain evidence="2 3">DSM 3222</strain>
    </source>
</reference>
<dbReference type="STRING" id="36849.OXPF_17290"/>
<dbReference type="Gene3D" id="1.10.1760.20">
    <property type="match status" value="1"/>
</dbReference>
<dbReference type="EMBL" id="LKET01000029">
    <property type="protein sequence ID" value="KPU44643.1"/>
    <property type="molecule type" value="Genomic_DNA"/>
</dbReference>
<keyword evidence="1" id="KW-0472">Membrane</keyword>
<accession>A0A0P8WQ01</accession>